<name>A0A926FP08_AERHY</name>
<organism evidence="2">
    <name type="scientific">Aeromonas hydrophila</name>
    <dbReference type="NCBI Taxonomy" id="644"/>
    <lineage>
        <taxon>Bacteria</taxon>
        <taxon>Pseudomonadati</taxon>
        <taxon>Pseudomonadota</taxon>
        <taxon>Gammaproteobacteria</taxon>
        <taxon>Aeromonadales</taxon>
        <taxon>Aeromonadaceae</taxon>
        <taxon>Aeromonas</taxon>
    </lineage>
</organism>
<accession>A0A926FP08</accession>
<reference evidence="2" key="1">
    <citation type="submission" date="2020-07" db="EMBL/GenBank/DDBJ databases">
        <title>Carbapenem Resistant Aeromonas hydrophila Carrying blacphA7 Isolated from Two Solid Organ Transplant Patients.</title>
        <authorList>
            <person name="Hilt E."/>
            <person name="Fitzwater S.P."/>
            <person name="Ward K."/>
            <person name="De St Maurice A."/>
            <person name="Chandrasekaran S."/>
            <person name="Garner O.B."/>
            <person name="Yang S."/>
        </authorList>
    </citation>
    <scope>NUCLEOTIDE SEQUENCE</scope>
    <source>
        <strain evidence="2">B-1</strain>
    </source>
</reference>
<sequence>MSEEQSELIKRASRCTTSARWASRCHPPQTGQVDPEEWEIMKTHAQLGQTCSPAAIWRCSRLARPSPVTTMKVEWQRLSRGLKGDAIPLEGRVVALADVFDAPARIAATRRPGRWTRYWR</sequence>
<evidence type="ECO:0000313" key="2">
    <source>
        <dbReference type="EMBL" id="MBC8674057.1"/>
    </source>
</evidence>
<protein>
    <recommendedName>
        <fullName evidence="1">HD-GYP domain-containing protein</fullName>
    </recommendedName>
</protein>
<dbReference type="Gene3D" id="1.10.3210.10">
    <property type="entry name" value="Hypothetical protein af1432"/>
    <property type="match status" value="1"/>
</dbReference>
<feature type="domain" description="HD-GYP" evidence="1">
    <location>
        <begin position="1"/>
        <end position="120"/>
    </location>
</feature>
<dbReference type="InterPro" id="IPR037522">
    <property type="entry name" value="HD_GYP_dom"/>
</dbReference>
<dbReference type="EMBL" id="JACLAN010000005">
    <property type="protein sequence ID" value="MBC8674057.1"/>
    <property type="molecule type" value="Genomic_DNA"/>
</dbReference>
<dbReference type="AlphaFoldDB" id="A0A926FP08"/>
<dbReference type="PROSITE" id="PS51832">
    <property type="entry name" value="HD_GYP"/>
    <property type="match status" value="1"/>
</dbReference>
<dbReference type="SUPFAM" id="SSF109604">
    <property type="entry name" value="HD-domain/PDEase-like"/>
    <property type="match status" value="1"/>
</dbReference>
<comment type="caution">
    <text evidence="2">The sequence shown here is derived from an EMBL/GenBank/DDBJ whole genome shotgun (WGS) entry which is preliminary data.</text>
</comment>
<gene>
    <name evidence="2" type="ORF">H2136_12645</name>
</gene>
<evidence type="ECO:0000259" key="1">
    <source>
        <dbReference type="PROSITE" id="PS51832"/>
    </source>
</evidence>
<proteinExistence type="predicted"/>